<keyword evidence="1" id="KW-0732">Signal</keyword>
<dbReference type="PANTHER" id="PTHR36195">
    <property type="entry name" value="DOMAIN PROTEIN, PUTATIVE (AFU_ORTHOLOGUE AFUA_5G01990)-RELATED-RELATED"/>
    <property type="match status" value="1"/>
</dbReference>
<evidence type="ECO:0000313" key="3">
    <source>
        <dbReference type="Proteomes" id="UP000799324"/>
    </source>
</evidence>
<dbReference type="OrthoDB" id="3682664at2759"/>
<feature type="chain" id="PRO_5025405512" evidence="1">
    <location>
        <begin position="19"/>
        <end position="160"/>
    </location>
</feature>
<keyword evidence="3" id="KW-1185">Reference proteome</keyword>
<proteinExistence type="predicted"/>
<feature type="signal peptide" evidence="1">
    <location>
        <begin position="1"/>
        <end position="18"/>
    </location>
</feature>
<reference evidence="2" key="1">
    <citation type="journal article" date="2020" name="Stud. Mycol.">
        <title>101 Dothideomycetes genomes: a test case for predicting lifestyles and emergence of pathogens.</title>
        <authorList>
            <person name="Haridas S."/>
            <person name="Albert R."/>
            <person name="Binder M."/>
            <person name="Bloem J."/>
            <person name="Labutti K."/>
            <person name="Salamov A."/>
            <person name="Andreopoulos B."/>
            <person name="Baker S."/>
            <person name="Barry K."/>
            <person name="Bills G."/>
            <person name="Bluhm B."/>
            <person name="Cannon C."/>
            <person name="Castanera R."/>
            <person name="Culley D."/>
            <person name="Daum C."/>
            <person name="Ezra D."/>
            <person name="Gonzalez J."/>
            <person name="Henrissat B."/>
            <person name="Kuo A."/>
            <person name="Liang C."/>
            <person name="Lipzen A."/>
            <person name="Lutzoni F."/>
            <person name="Magnuson J."/>
            <person name="Mondo S."/>
            <person name="Nolan M."/>
            <person name="Ohm R."/>
            <person name="Pangilinan J."/>
            <person name="Park H.-J."/>
            <person name="Ramirez L."/>
            <person name="Alfaro M."/>
            <person name="Sun H."/>
            <person name="Tritt A."/>
            <person name="Yoshinaga Y."/>
            <person name="Zwiers L.-H."/>
            <person name="Turgeon B."/>
            <person name="Goodwin S."/>
            <person name="Spatafora J."/>
            <person name="Crous P."/>
            <person name="Grigoriev I."/>
        </authorList>
    </citation>
    <scope>NUCLEOTIDE SEQUENCE</scope>
    <source>
        <strain evidence="2">CBS 122681</strain>
    </source>
</reference>
<dbReference type="Pfam" id="PF04681">
    <property type="entry name" value="Bys1"/>
    <property type="match status" value="1"/>
</dbReference>
<gene>
    <name evidence="2" type="ORF">K491DRAFT_720211</name>
</gene>
<dbReference type="InterPro" id="IPR006771">
    <property type="entry name" value="CetA-like"/>
</dbReference>
<dbReference type="PANTHER" id="PTHR36195:SF4">
    <property type="entry name" value="DOMAIN PROTEIN, PUTATIVE (AFU_ORTHOLOGUE AFUA_5G01990)-RELATED"/>
    <property type="match status" value="1"/>
</dbReference>
<dbReference type="Proteomes" id="UP000799324">
    <property type="component" value="Unassembled WGS sequence"/>
</dbReference>
<dbReference type="AlphaFoldDB" id="A0A6A6STK1"/>
<protein>
    <submittedName>
        <fullName evidence="2">Uncharacterized protein</fullName>
    </submittedName>
</protein>
<dbReference type="EMBL" id="MU004437">
    <property type="protein sequence ID" value="KAF2651009.1"/>
    <property type="molecule type" value="Genomic_DNA"/>
</dbReference>
<evidence type="ECO:0000313" key="2">
    <source>
        <dbReference type="EMBL" id="KAF2651009.1"/>
    </source>
</evidence>
<accession>A0A6A6STK1</accession>
<organism evidence="2 3">
    <name type="scientific">Lophiostoma macrostomum CBS 122681</name>
    <dbReference type="NCBI Taxonomy" id="1314788"/>
    <lineage>
        <taxon>Eukaryota</taxon>
        <taxon>Fungi</taxon>
        <taxon>Dikarya</taxon>
        <taxon>Ascomycota</taxon>
        <taxon>Pezizomycotina</taxon>
        <taxon>Dothideomycetes</taxon>
        <taxon>Pleosporomycetidae</taxon>
        <taxon>Pleosporales</taxon>
        <taxon>Lophiostomataceae</taxon>
        <taxon>Lophiostoma</taxon>
    </lineage>
</organism>
<evidence type="ECO:0000256" key="1">
    <source>
        <dbReference type="SAM" id="SignalP"/>
    </source>
</evidence>
<dbReference type="SUPFAM" id="SSF82171">
    <property type="entry name" value="DPP6 N-terminal domain-like"/>
    <property type="match status" value="1"/>
</dbReference>
<sequence>MHLKHILSSLALAATALAAPTLSPSGTSLVINSCSKTVYVYDVASTLSGPHTIDPGAQWVKPLYFDPLTGTAIKVTTSLDALSKGEPQLILAYALNYEEKSIYYSLDTVSGYDALFQNKTVIVYGPANKDIPTIVWPGAPSHDGTKAYFGDTDLYFQLCA</sequence>
<name>A0A6A6STK1_9PLEO</name>